<evidence type="ECO:0000313" key="4">
    <source>
        <dbReference type="Proteomes" id="UP000319557"/>
    </source>
</evidence>
<name>A0A517LXU7_9BACT</name>
<gene>
    <name evidence="3" type="ORF">EC9_16180</name>
</gene>
<proteinExistence type="predicted"/>
<feature type="region of interest" description="Disordered" evidence="1">
    <location>
        <begin position="144"/>
        <end position="165"/>
    </location>
</feature>
<feature type="chain" id="PRO_5022023478" description="Phytase-like domain-containing protein" evidence="2">
    <location>
        <begin position="28"/>
        <end position="368"/>
    </location>
</feature>
<evidence type="ECO:0000256" key="1">
    <source>
        <dbReference type="SAM" id="MobiDB-lite"/>
    </source>
</evidence>
<dbReference type="AlphaFoldDB" id="A0A517LXU7"/>
<keyword evidence="4" id="KW-1185">Reference proteome</keyword>
<reference evidence="3 4" key="1">
    <citation type="submission" date="2019-02" db="EMBL/GenBank/DDBJ databases">
        <title>Deep-cultivation of Planctomycetes and their phenomic and genomic characterization uncovers novel biology.</title>
        <authorList>
            <person name="Wiegand S."/>
            <person name="Jogler M."/>
            <person name="Boedeker C."/>
            <person name="Pinto D."/>
            <person name="Vollmers J."/>
            <person name="Rivas-Marin E."/>
            <person name="Kohn T."/>
            <person name="Peeters S.H."/>
            <person name="Heuer A."/>
            <person name="Rast P."/>
            <person name="Oberbeckmann S."/>
            <person name="Bunk B."/>
            <person name="Jeske O."/>
            <person name="Meyerdierks A."/>
            <person name="Storesund J.E."/>
            <person name="Kallscheuer N."/>
            <person name="Luecker S."/>
            <person name="Lage O.M."/>
            <person name="Pohl T."/>
            <person name="Merkel B.J."/>
            <person name="Hornburger P."/>
            <person name="Mueller R.-W."/>
            <person name="Bruemmer F."/>
            <person name="Labrenz M."/>
            <person name="Spormann A.M."/>
            <person name="Op den Camp H."/>
            <person name="Overmann J."/>
            <person name="Amann R."/>
            <person name="Jetten M.S.M."/>
            <person name="Mascher T."/>
            <person name="Medema M.H."/>
            <person name="Devos D.P."/>
            <person name="Kaster A.-K."/>
            <person name="Ovreas L."/>
            <person name="Rohde M."/>
            <person name="Galperin M.Y."/>
            <person name="Jogler C."/>
        </authorList>
    </citation>
    <scope>NUCLEOTIDE SEQUENCE [LARGE SCALE GENOMIC DNA]</scope>
    <source>
        <strain evidence="3 4">EC9</strain>
    </source>
</reference>
<dbReference type="RefSeq" id="WP_145343805.1">
    <property type="nucleotide sequence ID" value="NZ_CP036261.1"/>
</dbReference>
<dbReference type="EMBL" id="CP036261">
    <property type="protein sequence ID" value="QDS87440.1"/>
    <property type="molecule type" value="Genomic_DNA"/>
</dbReference>
<accession>A0A517LXU7</accession>
<feature type="signal peptide" evidence="2">
    <location>
        <begin position="1"/>
        <end position="27"/>
    </location>
</feature>
<protein>
    <recommendedName>
        <fullName evidence="5">Phytase-like domain-containing protein</fullName>
    </recommendedName>
</protein>
<dbReference type="KEGG" id="ruv:EC9_16180"/>
<evidence type="ECO:0000256" key="2">
    <source>
        <dbReference type="SAM" id="SignalP"/>
    </source>
</evidence>
<sequence precursor="true">MSIRNGRFGVMLAALLAISLGSATSYAASGLTPGPVELQSLGPMTFATSGVLIIGDPKAAAVYAIATEDKQVDGDLQNSLPKDLRGQLAAAIGAEADALEIGDMAVNPETGNVTFSVKANNRCGLVRMNRDGQFQKINLDKIDHGRKQLPNPPADKISGEGRRKRNLRDQSITDVAYFDGKVIVSGLSAGDSPSAVVEFPFPFADNTIVSNVEIFHAAHGRVEDAAIQTFVPLNIDGEPSLLAGFTCTPLVNFPIGKLDGGEKVRGKTVAELGNRNRPIDMIVYEKEGVTHLLLSNTARGVMKVSTEKIDDGPGLTKPVRGGGTAGQPFEKIESLVDVTQMDKLSETQGIALIGKPGDAPQLKIFDLP</sequence>
<evidence type="ECO:0000313" key="3">
    <source>
        <dbReference type="EMBL" id="QDS87440.1"/>
    </source>
</evidence>
<dbReference type="OrthoDB" id="237405at2"/>
<evidence type="ECO:0008006" key="5">
    <source>
        <dbReference type="Google" id="ProtNLM"/>
    </source>
</evidence>
<dbReference type="Proteomes" id="UP000319557">
    <property type="component" value="Chromosome"/>
</dbReference>
<keyword evidence="2" id="KW-0732">Signal</keyword>
<organism evidence="3 4">
    <name type="scientific">Rosistilla ulvae</name>
    <dbReference type="NCBI Taxonomy" id="1930277"/>
    <lineage>
        <taxon>Bacteria</taxon>
        <taxon>Pseudomonadati</taxon>
        <taxon>Planctomycetota</taxon>
        <taxon>Planctomycetia</taxon>
        <taxon>Pirellulales</taxon>
        <taxon>Pirellulaceae</taxon>
        <taxon>Rosistilla</taxon>
    </lineage>
</organism>